<name>A0A220MKY9_9BACL</name>
<gene>
    <name evidence="3" type="ORF">BP422_18860</name>
</gene>
<organism evidence="3 4">
    <name type="scientific">Brevibacillus formosus</name>
    <dbReference type="NCBI Taxonomy" id="54913"/>
    <lineage>
        <taxon>Bacteria</taxon>
        <taxon>Bacillati</taxon>
        <taxon>Bacillota</taxon>
        <taxon>Bacilli</taxon>
        <taxon>Bacillales</taxon>
        <taxon>Paenibacillaceae</taxon>
        <taxon>Brevibacillus</taxon>
    </lineage>
</organism>
<feature type="domain" description="HTH merR-type" evidence="2">
    <location>
        <begin position="1"/>
        <end position="69"/>
    </location>
</feature>
<dbReference type="Proteomes" id="UP000197781">
    <property type="component" value="Chromosome"/>
</dbReference>
<reference evidence="3 4" key="1">
    <citation type="submission" date="2016-11" db="EMBL/GenBank/DDBJ databases">
        <authorList>
            <person name="Jaros S."/>
            <person name="Januszkiewicz K."/>
            <person name="Wedrychowicz H."/>
        </authorList>
    </citation>
    <scope>NUCLEOTIDE SEQUENCE [LARGE SCALE GENOMIC DNA]</scope>
    <source>
        <strain evidence="3 4">NF2</strain>
    </source>
</reference>
<dbReference type="PANTHER" id="PTHR30204:SF83">
    <property type="entry name" value="TRANSCRIPTIONAL REGULATOR, MERR FAMILY"/>
    <property type="match status" value="1"/>
</dbReference>
<accession>A0A220MKY9</accession>
<evidence type="ECO:0000313" key="3">
    <source>
        <dbReference type="EMBL" id="ASJ55425.1"/>
    </source>
</evidence>
<dbReference type="Pfam" id="PF13411">
    <property type="entry name" value="MerR_1"/>
    <property type="match status" value="1"/>
</dbReference>
<dbReference type="CDD" id="cd01109">
    <property type="entry name" value="HTH_YyaN"/>
    <property type="match status" value="1"/>
</dbReference>
<dbReference type="Gene3D" id="1.10.1660.10">
    <property type="match status" value="1"/>
</dbReference>
<dbReference type="PRINTS" id="PR00040">
    <property type="entry name" value="HTHMERR"/>
</dbReference>
<dbReference type="KEGG" id="bfm:BP422_18860"/>
<protein>
    <submittedName>
        <fullName evidence="3">Transcriptional regulator</fullName>
    </submittedName>
</protein>
<dbReference type="EMBL" id="CP018145">
    <property type="protein sequence ID" value="ASJ55425.1"/>
    <property type="molecule type" value="Genomic_DNA"/>
</dbReference>
<dbReference type="SUPFAM" id="SSF46955">
    <property type="entry name" value="Putative DNA-binding domain"/>
    <property type="match status" value="1"/>
</dbReference>
<dbReference type="GO" id="GO:0003700">
    <property type="term" value="F:DNA-binding transcription factor activity"/>
    <property type="evidence" value="ECO:0007669"/>
    <property type="project" value="InterPro"/>
</dbReference>
<proteinExistence type="predicted"/>
<evidence type="ECO:0000313" key="4">
    <source>
        <dbReference type="Proteomes" id="UP000197781"/>
    </source>
</evidence>
<dbReference type="InterPro" id="IPR047057">
    <property type="entry name" value="MerR_fam"/>
</dbReference>
<dbReference type="InterPro" id="IPR000551">
    <property type="entry name" value="MerR-type_HTH_dom"/>
</dbReference>
<sequence length="143" mass="16697">MNIKEVAERTGLSAHTIRFYERSGLFPKIKRSKNGIREFRDSDVNFLIFMATLKKTGMSLEDISEFTKDGCILERLESGEMPKEPVRNRLSILMDHRNKLLEQQRNIELFINAVTQKISFYESYIEGTDNKEAEDFKDGRNKV</sequence>
<dbReference type="SMART" id="SM00422">
    <property type="entry name" value="HTH_MERR"/>
    <property type="match status" value="1"/>
</dbReference>
<dbReference type="AlphaFoldDB" id="A0A220MKY9"/>
<dbReference type="PANTHER" id="PTHR30204">
    <property type="entry name" value="REDOX-CYCLING DRUG-SENSING TRANSCRIPTIONAL ACTIVATOR SOXR"/>
    <property type="match status" value="1"/>
</dbReference>
<keyword evidence="1" id="KW-0238">DNA-binding</keyword>
<dbReference type="PROSITE" id="PS50937">
    <property type="entry name" value="HTH_MERR_2"/>
    <property type="match status" value="1"/>
</dbReference>
<dbReference type="RefSeq" id="WP_088909095.1">
    <property type="nucleotide sequence ID" value="NZ_CP018145.1"/>
</dbReference>
<dbReference type="InterPro" id="IPR009061">
    <property type="entry name" value="DNA-bd_dom_put_sf"/>
</dbReference>
<dbReference type="GO" id="GO:0003677">
    <property type="term" value="F:DNA binding"/>
    <property type="evidence" value="ECO:0007669"/>
    <property type="project" value="UniProtKB-KW"/>
</dbReference>
<evidence type="ECO:0000256" key="1">
    <source>
        <dbReference type="ARBA" id="ARBA00023125"/>
    </source>
</evidence>
<evidence type="ECO:0000259" key="2">
    <source>
        <dbReference type="PROSITE" id="PS50937"/>
    </source>
</evidence>